<dbReference type="SUPFAM" id="SSF55729">
    <property type="entry name" value="Acyl-CoA N-acyltransferases (Nat)"/>
    <property type="match status" value="1"/>
</dbReference>
<protein>
    <recommendedName>
        <fullName evidence="4">N-acetyltransferase domain-containing protein</fullName>
    </recommendedName>
</protein>
<evidence type="ECO:0000313" key="5">
    <source>
        <dbReference type="EMBL" id="KAF9407918.1"/>
    </source>
</evidence>
<evidence type="ECO:0000313" key="6">
    <source>
        <dbReference type="Proteomes" id="UP000648187"/>
    </source>
</evidence>
<organism evidence="5 6">
    <name type="scientific">Spodoptera exigua</name>
    <name type="common">Beet armyworm</name>
    <name type="synonym">Noctua fulgens</name>
    <dbReference type="NCBI Taxonomy" id="7107"/>
    <lineage>
        <taxon>Eukaryota</taxon>
        <taxon>Metazoa</taxon>
        <taxon>Ecdysozoa</taxon>
        <taxon>Arthropoda</taxon>
        <taxon>Hexapoda</taxon>
        <taxon>Insecta</taxon>
        <taxon>Pterygota</taxon>
        <taxon>Neoptera</taxon>
        <taxon>Endopterygota</taxon>
        <taxon>Lepidoptera</taxon>
        <taxon>Glossata</taxon>
        <taxon>Ditrysia</taxon>
        <taxon>Noctuoidea</taxon>
        <taxon>Noctuidae</taxon>
        <taxon>Amphipyrinae</taxon>
        <taxon>Spodoptera</taxon>
    </lineage>
</organism>
<keyword evidence="6" id="KW-1185">Reference proteome</keyword>
<accession>A0A835G7H0</accession>
<evidence type="ECO:0000256" key="2">
    <source>
        <dbReference type="ARBA" id="ARBA00022679"/>
    </source>
</evidence>
<dbReference type="InterPro" id="IPR039135">
    <property type="entry name" value="NAT9-like"/>
</dbReference>
<dbReference type="AlphaFoldDB" id="A0A835G7H0"/>
<dbReference type="EMBL" id="JACKWZ010000422">
    <property type="protein sequence ID" value="KAF9407918.1"/>
    <property type="molecule type" value="Genomic_DNA"/>
</dbReference>
<dbReference type="GO" id="GO:0008080">
    <property type="term" value="F:N-acetyltransferase activity"/>
    <property type="evidence" value="ECO:0007669"/>
    <property type="project" value="InterPro"/>
</dbReference>
<comment type="caution">
    <text evidence="5">The sequence shown here is derived from an EMBL/GenBank/DDBJ whole genome shotgun (WGS) entry which is preliminary data.</text>
</comment>
<dbReference type="InterPro" id="IPR016181">
    <property type="entry name" value="Acyl_CoA_acyltransferase"/>
</dbReference>
<gene>
    <name evidence="5" type="ORF">HW555_012212</name>
</gene>
<dbReference type="Proteomes" id="UP000648187">
    <property type="component" value="Unassembled WGS sequence"/>
</dbReference>
<dbReference type="Gene3D" id="3.40.630.30">
    <property type="match status" value="1"/>
</dbReference>
<evidence type="ECO:0000259" key="4">
    <source>
        <dbReference type="Pfam" id="PF13302"/>
    </source>
</evidence>
<dbReference type="Pfam" id="PF13302">
    <property type="entry name" value="Acetyltransf_3"/>
    <property type="match status" value="1"/>
</dbReference>
<proteinExistence type="inferred from homology"/>
<feature type="domain" description="N-acetyltransferase" evidence="4">
    <location>
        <begin position="14"/>
        <end position="158"/>
    </location>
</feature>
<dbReference type="PANTHER" id="PTHR13256:SF16">
    <property type="entry name" value="ALPHA_BETA-TUBULIN-N-ACETYLTRANSFERASE 9"/>
    <property type="match status" value="1"/>
</dbReference>
<sequence>MKLNSNTKIMGRNVVLVPYREYHVPRYHKWMKSEELQKLTASEPLTLEQEYEMQKSWREDDDKCTFIILDKVLFEKCNEETDAMIGDTNIFITEKGLGVGEIEILIAEESARGKKFGWEAVILMLLYGIQHINLKIFEAKISLSNNISIKMFQKLGFQEKSLSEVFQEVTLEKVVNEEWMKWLNEQTQYEIQTC</sequence>
<keyword evidence="3" id="KW-0012">Acyltransferase</keyword>
<reference evidence="5" key="1">
    <citation type="submission" date="2020-08" db="EMBL/GenBank/DDBJ databases">
        <title>Spodoptera exigua strain:BAW_Kor-Di-RS1 Genome sequencing and assembly.</title>
        <authorList>
            <person name="Kim J."/>
            <person name="Nam H.Y."/>
            <person name="Kwon M."/>
            <person name="Choi J.H."/>
            <person name="Cho S.R."/>
            <person name="Kim G.-H."/>
        </authorList>
    </citation>
    <scope>NUCLEOTIDE SEQUENCE</scope>
    <source>
        <strain evidence="5">BAW_Kor-Di-RS1</strain>
        <tissue evidence="5">Whole-body</tissue>
    </source>
</reference>
<comment type="similarity">
    <text evidence="1">Belongs to the acetyltransferase family. GNAT subfamily.</text>
</comment>
<dbReference type="InterPro" id="IPR000182">
    <property type="entry name" value="GNAT_dom"/>
</dbReference>
<dbReference type="PANTHER" id="PTHR13256">
    <property type="entry name" value="N-ACETYLTRANSFERASE 9"/>
    <property type="match status" value="1"/>
</dbReference>
<evidence type="ECO:0000256" key="3">
    <source>
        <dbReference type="ARBA" id="ARBA00023315"/>
    </source>
</evidence>
<evidence type="ECO:0000256" key="1">
    <source>
        <dbReference type="ARBA" id="ARBA00009342"/>
    </source>
</evidence>
<keyword evidence="2" id="KW-0808">Transferase</keyword>
<name>A0A835G7H0_SPOEX</name>